<feature type="region of interest" description="Disordered" evidence="2">
    <location>
        <begin position="38"/>
        <end position="63"/>
    </location>
</feature>
<evidence type="ECO:0000313" key="4">
    <source>
        <dbReference type="EMBL" id="KAL1022549.1"/>
    </source>
</evidence>
<dbReference type="GO" id="GO:0008270">
    <property type="term" value="F:zinc ion binding"/>
    <property type="evidence" value="ECO:0007669"/>
    <property type="project" value="UniProtKB-KW"/>
</dbReference>
<reference evidence="4 5" key="1">
    <citation type="submission" date="2024-06" db="EMBL/GenBank/DDBJ databases">
        <authorList>
            <person name="Pan Q."/>
            <person name="Wen M."/>
            <person name="Jouanno E."/>
            <person name="Zahm M."/>
            <person name="Klopp C."/>
            <person name="Cabau C."/>
            <person name="Louis A."/>
            <person name="Berthelot C."/>
            <person name="Parey E."/>
            <person name="Roest Crollius H."/>
            <person name="Montfort J."/>
            <person name="Robinson-Rechavi M."/>
            <person name="Bouchez O."/>
            <person name="Lampietro C."/>
            <person name="Lopez Roques C."/>
            <person name="Donnadieu C."/>
            <person name="Postlethwait J."/>
            <person name="Bobe J."/>
            <person name="Verreycken H."/>
            <person name="Guiguen Y."/>
        </authorList>
    </citation>
    <scope>NUCLEOTIDE SEQUENCE [LARGE SCALE GENOMIC DNA]</scope>
    <source>
        <strain evidence="4">Up_M1</strain>
        <tissue evidence="4">Testis</tissue>
    </source>
</reference>
<dbReference type="Proteomes" id="UP001557470">
    <property type="component" value="Unassembled WGS sequence"/>
</dbReference>
<dbReference type="PROSITE" id="PS00028">
    <property type="entry name" value="ZINC_FINGER_C2H2_1"/>
    <property type="match status" value="1"/>
</dbReference>
<feature type="region of interest" description="Disordered" evidence="2">
    <location>
        <begin position="126"/>
        <end position="145"/>
    </location>
</feature>
<evidence type="ECO:0000259" key="3">
    <source>
        <dbReference type="PROSITE" id="PS50157"/>
    </source>
</evidence>
<feature type="compositionally biased region" description="Polar residues" evidence="2">
    <location>
        <begin position="136"/>
        <end position="145"/>
    </location>
</feature>
<evidence type="ECO:0000313" key="5">
    <source>
        <dbReference type="Proteomes" id="UP001557470"/>
    </source>
</evidence>
<dbReference type="Gene3D" id="3.30.160.60">
    <property type="entry name" value="Classic Zinc Finger"/>
    <property type="match status" value="1"/>
</dbReference>
<gene>
    <name evidence="4" type="ORF">UPYG_G00029150</name>
</gene>
<dbReference type="EMBL" id="JAGEUA010000001">
    <property type="protein sequence ID" value="KAL1022549.1"/>
    <property type="molecule type" value="Genomic_DNA"/>
</dbReference>
<comment type="caution">
    <text evidence="4">The sequence shown here is derived from an EMBL/GenBank/DDBJ whole genome shotgun (WGS) entry which is preliminary data.</text>
</comment>
<keyword evidence="1" id="KW-0862">Zinc</keyword>
<accession>A0ABD0XMD7</accession>
<keyword evidence="1" id="KW-0479">Metal-binding</keyword>
<feature type="compositionally biased region" description="Polar residues" evidence="2">
    <location>
        <begin position="38"/>
        <end position="48"/>
    </location>
</feature>
<name>A0ABD0XMD7_UMBPY</name>
<evidence type="ECO:0000256" key="2">
    <source>
        <dbReference type="SAM" id="MobiDB-lite"/>
    </source>
</evidence>
<feature type="region of interest" description="Disordered" evidence="2">
    <location>
        <begin position="87"/>
        <end position="121"/>
    </location>
</feature>
<feature type="region of interest" description="Disordered" evidence="2">
    <location>
        <begin position="1"/>
        <end position="25"/>
    </location>
</feature>
<proteinExistence type="predicted"/>
<sequence>MDAVDQYGSSESLGQPAKDQSLRWSNIKEETEACVIQQSQGSAVTSEKPQVLPPVKKESEECSIQPVDEEVAFTTVKKEVNEDWLKSDDEDVEKVTVPWETSETSPSCSDTEESEMDEDHLRECENNEGDMEEHSLTSLDTGSTPYTNEKAADLSDSKGVSSFFPCPHCTLGFTIEHFFHRHLKRAHLQEYNSMLKSGKIIEKVCPELPPVMCPQCGKSFSRKRQAYQSILSGTFEQS</sequence>
<keyword evidence="5" id="KW-1185">Reference proteome</keyword>
<feature type="domain" description="C2H2-type" evidence="3">
    <location>
        <begin position="164"/>
        <end position="192"/>
    </location>
</feature>
<dbReference type="AlphaFoldDB" id="A0ABD0XMD7"/>
<organism evidence="4 5">
    <name type="scientific">Umbra pygmaea</name>
    <name type="common">Eastern mudminnow</name>
    <dbReference type="NCBI Taxonomy" id="75934"/>
    <lineage>
        <taxon>Eukaryota</taxon>
        <taxon>Metazoa</taxon>
        <taxon>Chordata</taxon>
        <taxon>Craniata</taxon>
        <taxon>Vertebrata</taxon>
        <taxon>Euteleostomi</taxon>
        <taxon>Actinopterygii</taxon>
        <taxon>Neopterygii</taxon>
        <taxon>Teleostei</taxon>
        <taxon>Protacanthopterygii</taxon>
        <taxon>Esociformes</taxon>
        <taxon>Umbridae</taxon>
        <taxon>Umbra</taxon>
    </lineage>
</organism>
<keyword evidence="1" id="KW-0863">Zinc-finger</keyword>
<protein>
    <recommendedName>
        <fullName evidence="3">C2H2-type domain-containing protein</fullName>
    </recommendedName>
</protein>
<evidence type="ECO:0000256" key="1">
    <source>
        <dbReference type="PROSITE-ProRule" id="PRU00042"/>
    </source>
</evidence>
<dbReference type="PROSITE" id="PS50157">
    <property type="entry name" value="ZINC_FINGER_C2H2_2"/>
    <property type="match status" value="1"/>
</dbReference>
<dbReference type="InterPro" id="IPR013087">
    <property type="entry name" value="Znf_C2H2_type"/>
</dbReference>
<feature type="compositionally biased region" description="Polar residues" evidence="2">
    <location>
        <begin position="99"/>
        <end position="109"/>
    </location>
</feature>